<dbReference type="PROSITE" id="PS50110">
    <property type="entry name" value="RESPONSE_REGULATORY"/>
    <property type="match status" value="1"/>
</dbReference>
<dbReference type="Gene3D" id="3.40.50.2300">
    <property type="match status" value="1"/>
</dbReference>
<dbReference type="Pfam" id="PF12833">
    <property type="entry name" value="HTH_18"/>
    <property type="match status" value="1"/>
</dbReference>
<gene>
    <name evidence="7" type="ORF">IDH41_08610</name>
</gene>
<keyword evidence="1" id="KW-0805">Transcription regulation</keyword>
<evidence type="ECO:0000259" key="6">
    <source>
        <dbReference type="PROSITE" id="PS50110"/>
    </source>
</evidence>
<keyword evidence="8" id="KW-1185">Reference proteome</keyword>
<dbReference type="AlphaFoldDB" id="A0A927H5K6"/>
<dbReference type="GO" id="GO:0043565">
    <property type="term" value="F:sequence-specific DNA binding"/>
    <property type="evidence" value="ECO:0007669"/>
    <property type="project" value="InterPro"/>
</dbReference>
<dbReference type="InterPro" id="IPR001789">
    <property type="entry name" value="Sig_transdc_resp-reg_receiver"/>
</dbReference>
<dbReference type="Pfam" id="PF00072">
    <property type="entry name" value="Response_reg"/>
    <property type="match status" value="1"/>
</dbReference>
<dbReference type="InterPro" id="IPR009057">
    <property type="entry name" value="Homeodomain-like_sf"/>
</dbReference>
<evidence type="ECO:0000256" key="4">
    <source>
        <dbReference type="PROSITE-ProRule" id="PRU00169"/>
    </source>
</evidence>
<accession>A0A927H5K6</accession>
<organism evidence="7 8">
    <name type="scientific">Paenibacillus arenilitoris</name>
    <dbReference type="NCBI Taxonomy" id="2772299"/>
    <lineage>
        <taxon>Bacteria</taxon>
        <taxon>Bacillati</taxon>
        <taxon>Bacillota</taxon>
        <taxon>Bacilli</taxon>
        <taxon>Bacillales</taxon>
        <taxon>Paenibacillaceae</taxon>
        <taxon>Paenibacillus</taxon>
    </lineage>
</organism>
<dbReference type="PANTHER" id="PTHR43280:SF2">
    <property type="entry name" value="HTH-TYPE TRANSCRIPTIONAL REGULATOR EXSA"/>
    <property type="match status" value="1"/>
</dbReference>
<evidence type="ECO:0000313" key="7">
    <source>
        <dbReference type="EMBL" id="MBD2868638.1"/>
    </source>
</evidence>
<dbReference type="Pfam" id="PF17853">
    <property type="entry name" value="GGDEF_2"/>
    <property type="match status" value="1"/>
</dbReference>
<reference evidence="7" key="1">
    <citation type="submission" date="2020-09" db="EMBL/GenBank/DDBJ databases">
        <title>A novel bacterium of genus Paenibacillus, isolated from South China Sea.</title>
        <authorList>
            <person name="Huang H."/>
            <person name="Mo K."/>
            <person name="Hu Y."/>
        </authorList>
    </citation>
    <scope>NUCLEOTIDE SEQUENCE</scope>
    <source>
        <strain evidence="7">IB182493</strain>
    </source>
</reference>
<dbReference type="PROSITE" id="PS00041">
    <property type="entry name" value="HTH_ARAC_FAMILY_1"/>
    <property type="match status" value="1"/>
</dbReference>
<dbReference type="SUPFAM" id="SSF46689">
    <property type="entry name" value="Homeodomain-like"/>
    <property type="match status" value="2"/>
</dbReference>
<dbReference type="CDD" id="cd17536">
    <property type="entry name" value="REC_YesN-like"/>
    <property type="match status" value="1"/>
</dbReference>
<evidence type="ECO:0000256" key="2">
    <source>
        <dbReference type="ARBA" id="ARBA00023125"/>
    </source>
</evidence>
<dbReference type="Proteomes" id="UP000632125">
    <property type="component" value="Unassembled WGS sequence"/>
</dbReference>
<proteinExistence type="predicted"/>
<comment type="caution">
    <text evidence="7">The sequence shown here is derived from an EMBL/GenBank/DDBJ whole genome shotgun (WGS) entry which is preliminary data.</text>
</comment>
<dbReference type="GO" id="GO:0003700">
    <property type="term" value="F:DNA-binding transcription factor activity"/>
    <property type="evidence" value="ECO:0007669"/>
    <property type="project" value="InterPro"/>
</dbReference>
<dbReference type="InterPro" id="IPR011006">
    <property type="entry name" value="CheY-like_superfamily"/>
</dbReference>
<feature type="domain" description="Response regulatory" evidence="6">
    <location>
        <begin position="2"/>
        <end position="119"/>
    </location>
</feature>
<dbReference type="SMART" id="SM00448">
    <property type="entry name" value="REC"/>
    <property type="match status" value="1"/>
</dbReference>
<dbReference type="SUPFAM" id="SSF52172">
    <property type="entry name" value="CheY-like"/>
    <property type="match status" value="1"/>
</dbReference>
<evidence type="ECO:0000259" key="5">
    <source>
        <dbReference type="PROSITE" id="PS01124"/>
    </source>
</evidence>
<feature type="modified residue" description="4-aspartylphosphate" evidence="4">
    <location>
        <position position="54"/>
    </location>
</feature>
<name>A0A927H5K6_9BACL</name>
<dbReference type="EMBL" id="JACXIY010000010">
    <property type="protein sequence ID" value="MBD2868638.1"/>
    <property type="molecule type" value="Genomic_DNA"/>
</dbReference>
<protein>
    <submittedName>
        <fullName evidence="7">Response regulator</fullName>
    </submittedName>
</protein>
<dbReference type="RefSeq" id="WP_190860058.1">
    <property type="nucleotide sequence ID" value="NZ_JACXIY010000010.1"/>
</dbReference>
<evidence type="ECO:0000313" key="8">
    <source>
        <dbReference type="Proteomes" id="UP000632125"/>
    </source>
</evidence>
<dbReference type="InterPro" id="IPR018060">
    <property type="entry name" value="HTH_AraC"/>
</dbReference>
<dbReference type="GO" id="GO:0000160">
    <property type="term" value="P:phosphorelay signal transduction system"/>
    <property type="evidence" value="ECO:0007669"/>
    <property type="project" value="InterPro"/>
</dbReference>
<sequence>MRLLIADDDDYTREGLKENIDWELYGINDILLACDGAEALRICALQRPEIVLTDIRMPKLSGIEFAEKLSEKSPGSLLIFMSGYMDVEYLRSAIKLSAVEYIEKPIKLAEVEQAILKSVRSLQEKQAQTDVFRQKNELAKQRLASLLRVEHADPDEISRLCRETGFPENKRYMGFIVRDRTDSEDAETGLEAMMKFWSGHGFTAIGDRLDRKHCFIIAACENNDTRRLSYLIEAFLSRNAHCVIGIGAEASGIKAIPGSYKAARSALDRFFYKPDSRCLTHEEEKETSNELYVGALPSFYKLSKESPEKLHDWLRTLFASLREKQYPARERVVALLETIAHTLINDDRKLIAALENEHGLTDAGHDVKHSSTLEEAESIMEAIASVWLEQKRQASGYSRLVQEVMRYIAANYRNIDLDLTMIADRMNLSTSHIGKLFKEETGISIKQYISDYRIDLAKKLVESEHYKMHTIAELCGFASASYFVKVFKASTDMSPLQYRKKR</sequence>
<evidence type="ECO:0000256" key="3">
    <source>
        <dbReference type="ARBA" id="ARBA00023163"/>
    </source>
</evidence>
<dbReference type="SMART" id="SM00342">
    <property type="entry name" value="HTH_ARAC"/>
    <property type="match status" value="1"/>
</dbReference>
<keyword evidence="3" id="KW-0804">Transcription</keyword>
<evidence type="ECO:0000256" key="1">
    <source>
        <dbReference type="ARBA" id="ARBA00023015"/>
    </source>
</evidence>
<feature type="domain" description="HTH araC/xylS-type" evidence="5">
    <location>
        <begin position="402"/>
        <end position="501"/>
    </location>
</feature>
<dbReference type="InterPro" id="IPR041522">
    <property type="entry name" value="CdaR_GGDEF"/>
</dbReference>
<dbReference type="Gene3D" id="1.10.10.60">
    <property type="entry name" value="Homeodomain-like"/>
    <property type="match status" value="2"/>
</dbReference>
<dbReference type="PANTHER" id="PTHR43280">
    <property type="entry name" value="ARAC-FAMILY TRANSCRIPTIONAL REGULATOR"/>
    <property type="match status" value="1"/>
</dbReference>
<keyword evidence="4" id="KW-0597">Phosphoprotein</keyword>
<dbReference type="PROSITE" id="PS01124">
    <property type="entry name" value="HTH_ARAC_FAMILY_2"/>
    <property type="match status" value="1"/>
</dbReference>
<keyword evidence="2" id="KW-0238">DNA-binding</keyword>
<dbReference type="InterPro" id="IPR018062">
    <property type="entry name" value="HTH_AraC-typ_CS"/>
</dbReference>